<feature type="chain" id="PRO_5043742739" description="Secreted protein" evidence="1">
    <location>
        <begin position="32"/>
        <end position="85"/>
    </location>
</feature>
<feature type="signal peptide" evidence="1">
    <location>
        <begin position="1"/>
        <end position="31"/>
    </location>
</feature>
<evidence type="ECO:0000313" key="2">
    <source>
        <dbReference type="EMBL" id="KAJ8456147.1"/>
    </source>
</evidence>
<evidence type="ECO:0000313" key="3">
    <source>
        <dbReference type="Proteomes" id="UP001222027"/>
    </source>
</evidence>
<evidence type="ECO:0008006" key="4">
    <source>
        <dbReference type="Google" id="ProtNLM"/>
    </source>
</evidence>
<proteinExistence type="predicted"/>
<accession>A0AAV8PRD5</accession>
<reference evidence="2 3" key="1">
    <citation type="submission" date="2022-12" db="EMBL/GenBank/DDBJ databases">
        <title>Chromosome-scale assembly of the Ensete ventricosum genome.</title>
        <authorList>
            <person name="Dussert Y."/>
            <person name="Stocks J."/>
            <person name="Wendawek A."/>
            <person name="Woldeyes F."/>
            <person name="Nichols R.A."/>
            <person name="Borrell J.S."/>
        </authorList>
    </citation>
    <scope>NUCLEOTIDE SEQUENCE [LARGE SCALE GENOMIC DNA]</scope>
    <source>
        <strain evidence="3">cv. Maze</strain>
        <tissue evidence="2">Seeds</tissue>
    </source>
</reference>
<dbReference type="EMBL" id="JAQQAF010000012">
    <property type="protein sequence ID" value="KAJ8456147.1"/>
    <property type="molecule type" value="Genomic_DNA"/>
</dbReference>
<protein>
    <recommendedName>
        <fullName evidence="4">Secreted protein</fullName>
    </recommendedName>
</protein>
<evidence type="ECO:0000256" key="1">
    <source>
        <dbReference type="SAM" id="SignalP"/>
    </source>
</evidence>
<dbReference type="AlphaFoldDB" id="A0AAV8PRD5"/>
<name>A0AAV8PRD5_ENSVE</name>
<comment type="caution">
    <text evidence="2">The sequence shown here is derived from an EMBL/GenBank/DDBJ whole genome shotgun (WGS) entry which is preliminary data.</text>
</comment>
<keyword evidence="3" id="KW-1185">Reference proteome</keyword>
<sequence>MGLRSLACVRECSALLGLALALALAIDAGDGNLFPCACACDCSLGRFLLYDHSAASGRPAVAPAISDSRPGIGDFRRGRAAALLP</sequence>
<gene>
    <name evidence="2" type="ORF">OPV22_034776</name>
</gene>
<dbReference type="Proteomes" id="UP001222027">
    <property type="component" value="Unassembled WGS sequence"/>
</dbReference>
<keyword evidence="1" id="KW-0732">Signal</keyword>
<organism evidence="2 3">
    <name type="scientific">Ensete ventricosum</name>
    <name type="common">Abyssinian banana</name>
    <name type="synonym">Musa ensete</name>
    <dbReference type="NCBI Taxonomy" id="4639"/>
    <lineage>
        <taxon>Eukaryota</taxon>
        <taxon>Viridiplantae</taxon>
        <taxon>Streptophyta</taxon>
        <taxon>Embryophyta</taxon>
        <taxon>Tracheophyta</taxon>
        <taxon>Spermatophyta</taxon>
        <taxon>Magnoliopsida</taxon>
        <taxon>Liliopsida</taxon>
        <taxon>Zingiberales</taxon>
        <taxon>Musaceae</taxon>
        <taxon>Ensete</taxon>
    </lineage>
</organism>